<keyword evidence="11 19" id="KW-1133">Transmembrane helix</keyword>
<dbReference type="SMART" id="SM00219">
    <property type="entry name" value="TyrKc"/>
    <property type="match status" value="1"/>
</dbReference>
<dbReference type="SUPFAM" id="SSF56112">
    <property type="entry name" value="Protein kinase-like (PK-like)"/>
    <property type="match status" value="1"/>
</dbReference>
<dbReference type="FunFam" id="2.60.120.260:FF:000007">
    <property type="entry name" value="Discoidin domain receptor tyrosine kinase 1"/>
    <property type="match status" value="1"/>
</dbReference>
<keyword evidence="12 19" id="KW-0472">Membrane</keyword>
<dbReference type="AlphaFoldDB" id="A0AA88U020"/>
<dbReference type="PANTHER" id="PTHR24416:SF520">
    <property type="entry name" value="RECEPTOR PROTEIN-TYROSINE KINASE"/>
    <property type="match status" value="1"/>
</dbReference>
<dbReference type="InterPro" id="IPR002011">
    <property type="entry name" value="Tyr_kinase_rcpt_2_CS"/>
</dbReference>
<dbReference type="GO" id="GO:0010976">
    <property type="term" value="P:positive regulation of neuron projection development"/>
    <property type="evidence" value="ECO:0007669"/>
    <property type="project" value="TreeGrafter"/>
</dbReference>
<gene>
    <name evidence="22" type="ORF">Q8A67_009427</name>
</gene>
<dbReference type="PANTHER" id="PTHR24416">
    <property type="entry name" value="TYROSINE-PROTEIN KINASE RECEPTOR"/>
    <property type="match status" value="1"/>
</dbReference>
<dbReference type="GO" id="GO:0005524">
    <property type="term" value="F:ATP binding"/>
    <property type="evidence" value="ECO:0007669"/>
    <property type="project" value="UniProtKB-KW"/>
</dbReference>
<dbReference type="GO" id="GO:0038062">
    <property type="term" value="F:protein tyrosine kinase collagen receptor activity"/>
    <property type="evidence" value="ECO:0007669"/>
    <property type="project" value="TreeGrafter"/>
</dbReference>
<evidence type="ECO:0000256" key="13">
    <source>
        <dbReference type="ARBA" id="ARBA00023137"/>
    </source>
</evidence>
<evidence type="ECO:0000256" key="6">
    <source>
        <dbReference type="ARBA" id="ARBA00022692"/>
    </source>
</evidence>
<dbReference type="InterPro" id="IPR008266">
    <property type="entry name" value="Tyr_kinase_AS"/>
</dbReference>
<dbReference type="Pfam" id="PF00754">
    <property type="entry name" value="F5_F8_type_C"/>
    <property type="match status" value="1"/>
</dbReference>
<keyword evidence="3" id="KW-1003">Cell membrane</keyword>
<sequence length="861" mass="98118">MTGGQIPDEDISASSQWSESTAARYGRLDFDDGDGAWCPNVISEQDNLKEFLQIDLRTLHFVTLVGTQGRHADGAGNEFAQRYKIKYSRDGTRWVSWRDRQGRQIIEGNSNAYDVVLKDLEPPIIARFVRFMPVTDPSMIVCMRVELYGCEWLDGLVFYSAPAGQQMSFRGQHIYLNDTVYDGAISYSMTEGLGQLTDGSWGLDDFTKSQVYGVWPGYDYVGWTNASFPGGSVEMTFEFDRVRNFTSMKVHCNNMYTWGVKMFRQAICFFRSDSDWEPNPVVFKPKADNISPSARFVTVALGNRMASAIRCHFAFNDIWMMFSEIAFQSGNRGLIPTKNTVPLLFTMPFTQIHLSDTAIIKILYCLFQTSAGDDPTHKIDDSNTRILIGCLVAIIVILLAIIIIILWRQVWQKMIEKASQRMLDDELTTHLSVQREAFIHRHSSLSSDVESSSTYERIFPMGSDYQEPSQLLRKLPEFQLCHGSSTRTNFKKRSEMVTNKALENSEMTIIDASSEPSMAHPTDEAPHYAEADIVSQQEVAGAHSYRVTVVNMPLSPGRDGALEEFPRERLTFKEKLGEGQFGEVHLCEAEGMQGFMKDHCGDISDEPMLVAVKTLREDANKNARNDFLKEIRIISRLRDPNIIRLLAVCVESDPLCMITEYMENGDLNQFLSRHELQDEGVQAGDSAAISYRILIYMASQISSGMKYLSSLNFVHRDLATRNCLVGTNNTIKIADFGMSRNLYRGDYYRIQGRAVLPIRWMSWESILLGKFTMASDVWAFGVTLWEILTLCKEQPYAQFTDEQVIENTGEFFRDQNKQVYLPKPHCCPDSVYSLMLSCWKRNAKERPTFLEIYSTLMEYHD</sequence>
<evidence type="ECO:0000256" key="17">
    <source>
        <dbReference type="ARBA" id="ARBA00051243"/>
    </source>
</evidence>
<dbReference type="Gene3D" id="2.60.120.1190">
    <property type="match status" value="1"/>
</dbReference>
<name>A0AA88U020_9TELE</name>
<dbReference type="SMART" id="SM00231">
    <property type="entry name" value="FA58C"/>
    <property type="match status" value="1"/>
</dbReference>
<evidence type="ECO:0000256" key="15">
    <source>
        <dbReference type="ARBA" id="ARBA00023170"/>
    </source>
</evidence>
<evidence type="ECO:0000256" key="18">
    <source>
        <dbReference type="ARBA" id="ARBA00061639"/>
    </source>
</evidence>
<comment type="catalytic activity">
    <reaction evidence="17">
        <text>L-tyrosyl-[protein] + ATP = O-phospho-L-tyrosyl-[protein] + ADP + H(+)</text>
        <dbReference type="Rhea" id="RHEA:10596"/>
        <dbReference type="Rhea" id="RHEA-COMP:10136"/>
        <dbReference type="Rhea" id="RHEA-COMP:20101"/>
        <dbReference type="ChEBI" id="CHEBI:15378"/>
        <dbReference type="ChEBI" id="CHEBI:30616"/>
        <dbReference type="ChEBI" id="CHEBI:46858"/>
        <dbReference type="ChEBI" id="CHEBI:61978"/>
        <dbReference type="ChEBI" id="CHEBI:456216"/>
        <dbReference type="EC" id="2.7.10.1"/>
    </reaction>
</comment>
<dbReference type="InterPro" id="IPR050122">
    <property type="entry name" value="RTK"/>
</dbReference>
<dbReference type="PROSITE" id="PS50011">
    <property type="entry name" value="PROTEIN_KINASE_DOM"/>
    <property type="match status" value="1"/>
</dbReference>
<dbReference type="FunFam" id="1.10.510.10:FF:000053">
    <property type="entry name" value="Epithelial discoidin domain-containing receptor 1"/>
    <property type="match status" value="1"/>
</dbReference>
<dbReference type="FunFam" id="3.30.200.20:FF:000082">
    <property type="entry name" value="Epithelial discoidin domain-containing receptor 1"/>
    <property type="match status" value="1"/>
</dbReference>
<dbReference type="PROSITE" id="PS01286">
    <property type="entry name" value="FA58C_2"/>
    <property type="match status" value="1"/>
</dbReference>
<evidence type="ECO:0000256" key="16">
    <source>
        <dbReference type="ARBA" id="ARBA00023180"/>
    </source>
</evidence>
<evidence type="ECO:0000256" key="1">
    <source>
        <dbReference type="ARBA" id="ARBA00004251"/>
    </source>
</evidence>
<dbReference type="EC" id="2.7.10.1" evidence="2"/>
<dbReference type="SUPFAM" id="SSF49785">
    <property type="entry name" value="Galactose-binding domain-like"/>
    <property type="match status" value="1"/>
</dbReference>
<dbReference type="PROSITE" id="PS50022">
    <property type="entry name" value="FA58C_3"/>
    <property type="match status" value="1"/>
</dbReference>
<dbReference type="PROSITE" id="PS01285">
    <property type="entry name" value="FA58C_1"/>
    <property type="match status" value="1"/>
</dbReference>
<dbReference type="GO" id="GO:0005886">
    <property type="term" value="C:plasma membrane"/>
    <property type="evidence" value="ECO:0007669"/>
    <property type="project" value="UniProtKB-SubCell"/>
</dbReference>
<evidence type="ECO:0000256" key="3">
    <source>
        <dbReference type="ARBA" id="ARBA00022475"/>
    </source>
</evidence>
<evidence type="ECO:0000313" key="22">
    <source>
        <dbReference type="EMBL" id="KAK2901312.1"/>
    </source>
</evidence>
<keyword evidence="14" id="KW-1015">Disulfide bond</keyword>
<evidence type="ECO:0000256" key="12">
    <source>
        <dbReference type="ARBA" id="ARBA00023136"/>
    </source>
</evidence>
<dbReference type="InterPro" id="IPR001245">
    <property type="entry name" value="Ser-Thr/Tyr_kinase_cat_dom"/>
</dbReference>
<evidence type="ECO:0000256" key="4">
    <source>
        <dbReference type="ARBA" id="ARBA00022553"/>
    </source>
</evidence>
<organism evidence="22 23">
    <name type="scientific">Cirrhinus molitorella</name>
    <name type="common">mud carp</name>
    <dbReference type="NCBI Taxonomy" id="172907"/>
    <lineage>
        <taxon>Eukaryota</taxon>
        <taxon>Metazoa</taxon>
        <taxon>Chordata</taxon>
        <taxon>Craniata</taxon>
        <taxon>Vertebrata</taxon>
        <taxon>Euteleostomi</taxon>
        <taxon>Actinopterygii</taxon>
        <taxon>Neopterygii</taxon>
        <taxon>Teleostei</taxon>
        <taxon>Ostariophysi</taxon>
        <taxon>Cypriniformes</taxon>
        <taxon>Cyprinidae</taxon>
        <taxon>Labeoninae</taxon>
        <taxon>Labeonini</taxon>
        <taxon>Cirrhinus</taxon>
    </lineage>
</organism>
<dbReference type="GO" id="GO:0051897">
    <property type="term" value="P:positive regulation of phosphatidylinositol 3-kinase/protein kinase B signal transduction"/>
    <property type="evidence" value="ECO:0007669"/>
    <property type="project" value="TreeGrafter"/>
</dbReference>
<keyword evidence="16" id="KW-0325">Glycoprotein</keyword>
<evidence type="ECO:0000256" key="11">
    <source>
        <dbReference type="ARBA" id="ARBA00022989"/>
    </source>
</evidence>
<dbReference type="InterPro" id="IPR048525">
    <property type="entry name" value="DDR1-2_DS-like"/>
</dbReference>
<dbReference type="Proteomes" id="UP001187343">
    <property type="component" value="Unassembled WGS sequence"/>
</dbReference>
<keyword evidence="5" id="KW-0808">Transferase</keyword>
<comment type="similarity">
    <text evidence="18">Belongs to the protein kinase superfamily. Tyr protein kinase family. Insulin receptor subfamily.</text>
</comment>
<feature type="transmembrane region" description="Helical" evidence="19">
    <location>
        <begin position="386"/>
        <end position="407"/>
    </location>
</feature>
<dbReference type="EMBL" id="JAUYZG010000008">
    <property type="protein sequence ID" value="KAK2901312.1"/>
    <property type="molecule type" value="Genomic_DNA"/>
</dbReference>
<evidence type="ECO:0000259" key="20">
    <source>
        <dbReference type="PROSITE" id="PS50011"/>
    </source>
</evidence>
<keyword evidence="4" id="KW-0597">Phosphoprotein</keyword>
<dbReference type="Gene3D" id="1.10.510.10">
    <property type="entry name" value="Transferase(Phosphotransferase) domain 1"/>
    <property type="match status" value="1"/>
</dbReference>
<evidence type="ECO:0000256" key="10">
    <source>
        <dbReference type="ARBA" id="ARBA00022840"/>
    </source>
</evidence>
<dbReference type="PROSITE" id="PS00239">
    <property type="entry name" value="RECEPTOR_TYR_KIN_II"/>
    <property type="match status" value="1"/>
</dbReference>
<keyword evidence="15" id="KW-0675">Receptor</keyword>
<comment type="caution">
    <text evidence="22">The sequence shown here is derived from an EMBL/GenBank/DDBJ whole genome shotgun (WGS) entry which is preliminary data.</text>
</comment>
<dbReference type="Gene3D" id="3.30.200.20">
    <property type="entry name" value="Phosphorylase Kinase, domain 1"/>
    <property type="match status" value="1"/>
</dbReference>
<comment type="subcellular location">
    <subcellularLocation>
        <location evidence="1">Cell membrane</location>
        <topology evidence="1">Single-pass type I membrane protein</topology>
    </subcellularLocation>
</comment>
<dbReference type="GO" id="GO:0043235">
    <property type="term" value="C:receptor complex"/>
    <property type="evidence" value="ECO:0007669"/>
    <property type="project" value="TreeGrafter"/>
</dbReference>
<dbReference type="PRINTS" id="PR00109">
    <property type="entry name" value="TYRKINASE"/>
</dbReference>
<evidence type="ECO:0000256" key="19">
    <source>
        <dbReference type="SAM" id="Phobius"/>
    </source>
</evidence>
<keyword evidence="9" id="KW-0418">Kinase</keyword>
<dbReference type="InterPro" id="IPR000421">
    <property type="entry name" value="FA58C"/>
</dbReference>
<feature type="domain" description="Protein kinase" evidence="20">
    <location>
        <begin position="570"/>
        <end position="861"/>
    </location>
</feature>
<dbReference type="Gene3D" id="2.60.120.260">
    <property type="entry name" value="Galactose-binding domain-like"/>
    <property type="match status" value="1"/>
</dbReference>
<dbReference type="GO" id="GO:0005518">
    <property type="term" value="F:collagen binding"/>
    <property type="evidence" value="ECO:0007669"/>
    <property type="project" value="TreeGrafter"/>
</dbReference>
<proteinExistence type="inferred from homology"/>
<dbReference type="InterPro" id="IPR020635">
    <property type="entry name" value="Tyr_kinase_cat_dom"/>
</dbReference>
<accession>A0AA88U020</accession>
<evidence type="ECO:0000256" key="5">
    <source>
        <dbReference type="ARBA" id="ARBA00022679"/>
    </source>
</evidence>
<evidence type="ECO:0000256" key="2">
    <source>
        <dbReference type="ARBA" id="ARBA00011902"/>
    </source>
</evidence>
<dbReference type="InterPro" id="IPR011009">
    <property type="entry name" value="Kinase-like_dom_sf"/>
</dbReference>
<protein>
    <recommendedName>
        <fullName evidence="2">receptor protein-tyrosine kinase</fullName>
        <ecNumber evidence="2">2.7.10.1</ecNumber>
    </recommendedName>
</protein>
<feature type="domain" description="F5/8 type C" evidence="21">
    <location>
        <begin position="1"/>
        <end position="150"/>
    </location>
</feature>
<dbReference type="CDD" id="cd00057">
    <property type="entry name" value="FA58C"/>
    <property type="match status" value="1"/>
</dbReference>
<dbReference type="Pfam" id="PF21114">
    <property type="entry name" value="DDR1-2_DS-like"/>
    <property type="match status" value="1"/>
</dbReference>
<dbReference type="Pfam" id="PF07714">
    <property type="entry name" value="PK_Tyr_Ser-Thr"/>
    <property type="match status" value="1"/>
</dbReference>
<keyword evidence="13" id="KW-0829">Tyrosine-protein kinase</keyword>
<keyword evidence="10" id="KW-0067">ATP-binding</keyword>
<evidence type="ECO:0000259" key="21">
    <source>
        <dbReference type="PROSITE" id="PS50022"/>
    </source>
</evidence>
<evidence type="ECO:0000256" key="8">
    <source>
        <dbReference type="ARBA" id="ARBA00022741"/>
    </source>
</evidence>
<evidence type="ECO:0000256" key="9">
    <source>
        <dbReference type="ARBA" id="ARBA00022777"/>
    </source>
</evidence>
<dbReference type="InterPro" id="IPR000719">
    <property type="entry name" value="Prot_kinase_dom"/>
</dbReference>
<evidence type="ECO:0000313" key="23">
    <source>
        <dbReference type="Proteomes" id="UP001187343"/>
    </source>
</evidence>
<keyword evidence="8" id="KW-0547">Nucleotide-binding</keyword>
<evidence type="ECO:0000256" key="14">
    <source>
        <dbReference type="ARBA" id="ARBA00023157"/>
    </source>
</evidence>
<keyword evidence="23" id="KW-1185">Reference proteome</keyword>
<keyword evidence="6 19" id="KW-0812">Transmembrane</keyword>
<dbReference type="InterPro" id="IPR008979">
    <property type="entry name" value="Galactose-bd-like_sf"/>
</dbReference>
<keyword evidence="7" id="KW-0732">Signal</keyword>
<reference evidence="22" key="1">
    <citation type="submission" date="2023-08" db="EMBL/GenBank/DDBJ databases">
        <title>Chromosome-level Genome Assembly of mud carp (Cirrhinus molitorella).</title>
        <authorList>
            <person name="Liu H."/>
        </authorList>
    </citation>
    <scope>NUCLEOTIDE SEQUENCE</scope>
    <source>
        <strain evidence="22">Prfri</strain>
        <tissue evidence="22">Muscle</tissue>
    </source>
</reference>
<dbReference type="PROSITE" id="PS00109">
    <property type="entry name" value="PROTEIN_KINASE_TYR"/>
    <property type="match status" value="1"/>
</dbReference>
<evidence type="ECO:0000256" key="7">
    <source>
        <dbReference type="ARBA" id="ARBA00022729"/>
    </source>
</evidence>